<evidence type="ECO:0000313" key="2">
    <source>
        <dbReference type="EMBL" id="WCE71400.1"/>
    </source>
</evidence>
<evidence type="ECO:0000256" key="1">
    <source>
        <dbReference type="SAM" id="SignalP"/>
    </source>
</evidence>
<keyword evidence="1" id="KW-0732">Signal</keyword>
<evidence type="ECO:0000313" key="3">
    <source>
        <dbReference type="Proteomes" id="UP001210770"/>
    </source>
</evidence>
<gene>
    <name evidence="2" type="ORF">PL336_06065</name>
</gene>
<dbReference type="EMBL" id="CP116423">
    <property type="protein sequence ID" value="WCE71400.1"/>
    <property type="molecule type" value="Genomic_DNA"/>
</dbReference>
<dbReference type="AlphaFoldDB" id="A0AAX3LS34"/>
<proteinExistence type="predicted"/>
<feature type="chain" id="PRO_5043869927" evidence="1">
    <location>
        <begin position="21"/>
        <end position="137"/>
    </location>
</feature>
<name>A0AAX3LS34_9RHOB</name>
<dbReference type="RefSeq" id="WP_271689580.1">
    <property type="nucleotide sequence ID" value="NZ_CP116423.1"/>
</dbReference>
<protein>
    <submittedName>
        <fullName evidence="2">Uncharacterized protein</fullName>
    </submittedName>
</protein>
<organism evidence="2 3">
    <name type="scientific">Sulfitobacter faviae</name>
    <dbReference type="NCBI Taxonomy" id="1775881"/>
    <lineage>
        <taxon>Bacteria</taxon>
        <taxon>Pseudomonadati</taxon>
        <taxon>Pseudomonadota</taxon>
        <taxon>Alphaproteobacteria</taxon>
        <taxon>Rhodobacterales</taxon>
        <taxon>Roseobacteraceae</taxon>
        <taxon>Sulfitobacter</taxon>
    </lineage>
</organism>
<dbReference type="Proteomes" id="UP001210770">
    <property type="component" value="Chromosome"/>
</dbReference>
<feature type="signal peptide" evidence="1">
    <location>
        <begin position="1"/>
        <end position="20"/>
    </location>
</feature>
<reference evidence="2" key="1">
    <citation type="submission" date="2023-01" db="EMBL/GenBank/DDBJ databases">
        <title>Comparative genomic analysis of cold water coral derived Sulfitobacter faviae: insights into their metabolism and habitat adaptation.</title>
        <authorList>
            <person name="Guo Y."/>
            <person name="Lin S."/>
            <person name="Huang Z."/>
            <person name="Tang K."/>
            <person name="Wang X."/>
        </authorList>
    </citation>
    <scope>NUCLEOTIDE SEQUENCE</scope>
    <source>
        <strain evidence="2">SCSIO W_1865</strain>
    </source>
</reference>
<accession>A0AAX3LS34</accession>
<sequence>MMRKTVLTLLCLMLPLQAAAQAYRAENRLIVVPLTAQEFEVIEDHGAGARHIWCAAAEFAQDVLGLPREERLFIKTPRGPSVSGVGRTGVVFTTDPERASGDRGQSYSVTINRAGENLPSHHARQFCLDRIIELRDF</sequence>